<reference evidence="2" key="1">
    <citation type="submission" date="2021-06" db="EMBL/GenBank/DDBJ databases">
        <title>Parelaphostrongylus tenuis whole genome reference sequence.</title>
        <authorList>
            <person name="Garwood T.J."/>
            <person name="Larsen P.A."/>
            <person name="Fountain-Jones N.M."/>
            <person name="Garbe J.R."/>
            <person name="Macchietto M.G."/>
            <person name="Kania S.A."/>
            <person name="Gerhold R.W."/>
            <person name="Richards J.E."/>
            <person name="Wolf T.M."/>
        </authorList>
    </citation>
    <scope>NUCLEOTIDE SEQUENCE</scope>
    <source>
        <strain evidence="2">MNPRO001-30</strain>
        <tissue evidence="2">Meninges</tissue>
    </source>
</reference>
<dbReference type="Proteomes" id="UP001196413">
    <property type="component" value="Unassembled WGS sequence"/>
</dbReference>
<sequence length="170" mass="19357">MIGILSNDPNLASSKPSVLSSMYNKECMICPNGKDGHCLSTDTDYFDPLATFPACNFHHIMRIALFIWKKFKASCITLMIGIKKTIAMSALGFTPNMQQLIGFPGNPSYVPGLFTSYSDEMSFWERLDNFKFTIELHYRLLSWERQLHALANKVSPGFPNLQDLIKVHWK</sequence>
<dbReference type="SUPFAM" id="SSF53756">
    <property type="entry name" value="UDP-Glycosyltransferase/glycogen phosphorylase"/>
    <property type="match status" value="1"/>
</dbReference>
<keyword evidence="1" id="KW-0808">Transferase</keyword>
<protein>
    <submittedName>
        <fullName evidence="2">Uncharacterized protein</fullName>
    </submittedName>
</protein>
<proteinExistence type="predicted"/>
<comment type="caution">
    <text evidence="2">The sequence shown here is derived from an EMBL/GenBank/DDBJ whole genome shotgun (WGS) entry which is preliminary data.</text>
</comment>
<evidence type="ECO:0000256" key="1">
    <source>
        <dbReference type="ARBA" id="ARBA00022679"/>
    </source>
</evidence>
<name>A0AAD5MN21_PARTN</name>
<gene>
    <name evidence="2" type="ORF">KIN20_020840</name>
</gene>
<keyword evidence="3" id="KW-1185">Reference proteome</keyword>
<dbReference type="InterPro" id="IPR002213">
    <property type="entry name" value="UDP_glucos_trans"/>
</dbReference>
<evidence type="ECO:0000313" key="2">
    <source>
        <dbReference type="EMBL" id="KAJ1361560.1"/>
    </source>
</evidence>
<dbReference type="GO" id="GO:0008194">
    <property type="term" value="F:UDP-glycosyltransferase activity"/>
    <property type="evidence" value="ECO:0007669"/>
    <property type="project" value="InterPro"/>
</dbReference>
<accession>A0AAD5MN21</accession>
<dbReference type="EMBL" id="JAHQIW010004222">
    <property type="protein sequence ID" value="KAJ1361560.1"/>
    <property type="molecule type" value="Genomic_DNA"/>
</dbReference>
<organism evidence="2 3">
    <name type="scientific">Parelaphostrongylus tenuis</name>
    <name type="common">Meningeal worm</name>
    <dbReference type="NCBI Taxonomy" id="148309"/>
    <lineage>
        <taxon>Eukaryota</taxon>
        <taxon>Metazoa</taxon>
        <taxon>Ecdysozoa</taxon>
        <taxon>Nematoda</taxon>
        <taxon>Chromadorea</taxon>
        <taxon>Rhabditida</taxon>
        <taxon>Rhabditina</taxon>
        <taxon>Rhabditomorpha</taxon>
        <taxon>Strongyloidea</taxon>
        <taxon>Metastrongylidae</taxon>
        <taxon>Parelaphostrongylus</taxon>
    </lineage>
</organism>
<dbReference type="AlphaFoldDB" id="A0AAD5MN21"/>
<evidence type="ECO:0000313" key="3">
    <source>
        <dbReference type="Proteomes" id="UP001196413"/>
    </source>
</evidence>
<dbReference type="Pfam" id="PF00201">
    <property type="entry name" value="UDPGT"/>
    <property type="match status" value="1"/>
</dbReference>